<keyword evidence="3" id="KW-0378">Hydrolase</keyword>
<evidence type="ECO:0000256" key="1">
    <source>
        <dbReference type="ARBA" id="ARBA00022722"/>
    </source>
</evidence>
<dbReference type="Pfam" id="PF13470">
    <property type="entry name" value="PIN_3"/>
    <property type="match status" value="1"/>
</dbReference>
<evidence type="ECO:0000259" key="6">
    <source>
        <dbReference type="Pfam" id="PF26343"/>
    </source>
</evidence>
<reference evidence="8" key="1">
    <citation type="journal article" date="2019" name="Int. J. Syst. Evol. Microbiol.">
        <title>The Global Catalogue of Microorganisms (GCM) 10K type strain sequencing project: providing services to taxonomists for standard genome sequencing and annotation.</title>
        <authorList>
            <consortium name="The Broad Institute Genomics Platform"/>
            <consortium name="The Broad Institute Genome Sequencing Center for Infectious Disease"/>
            <person name="Wu L."/>
            <person name="Ma J."/>
        </authorList>
    </citation>
    <scope>NUCLEOTIDE SEQUENCE [LARGE SCALE GENOMIC DNA]</scope>
    <source>
        <strain evidence="8">JCM 31486</strain>
    </source>
</reference>
<dbReference type="Proteomes" id="UP001597045">
    <property type="component" value="Unassembled WGS sequence"/>
</dbReference>
<gene>
    <name evidence="7" type="ORF">ACFQ1S_08730</name>
</gene>
<accession>A0ABW3M4S7</accession>
<dbReference type="InterPro" id="IPR002716">
    <property type="entry name" value="PIN_dom"/>
</dbReference>
<feature type="domain" description="VapC50 C-terminal" evidence="6">
    <location>
        <begin position="129"/>
        <end position="181"/>
    </location>
</feature>
<dbReference type="SUPFAM" id="SSF88723">
    <property type="entry name" value="PIN domain-like"/>
    <property type="match status" value="1"/>
</dbReference>
<evidence type="ECO:0000313" key="7">
    <source>
        <dbReference type="EMBL" id="MFD1045647.1"/>
    </source>
</evidence>
<dbReference type="InterPro" id="IPR029060">
    <property type="entry name" value="PIN-like_dom_sf"/>
</dbReference>
<sequence length="186" mass="20850">MAFPAFLDTCVLFPIRLADVLLRLPDYDHSYRPLWSAHVLDELERNLIKKLDGMTPEKAARRIHAMRRHFPDAEITGYEGLIPAMRCHENDRHVLAAAIAGEAGVIVTFNLKDFPAEALRPYDVEAVAPDKFLLDQLDLYPDATVRAVVQAALDRQRPAESVDHFIGLLGNLVPNFARTVQELLAG</sequence>
<proteinExistence type="predicted"/>
<organism evidence="7 8">
    <name type="scientific">Kibdelosporangium lantanae</name>
    <dbReference type="NCBI Taxonomy" id="1497396"/>
    <lineage>
        <taxon>Bacteria</taxon>
        <taxon>Bacillati</taxon>
        <taxon>Actinomycetota</taxon>
        <taxon>Actinomycetes</taxon>
        <taxon>Pseudonocardiales</taxon>
        <taxon>Pseudonocardiaceae</taxon>
        <taxon>Kibdelosporangium</taxon>
    </lineage>
</organism>
<dbReference type="EMBL" id="JBHTIS010000367">
    <property type="protein sequence ID" value="MFD1045647.1"/>
    <property type="molecule type" value="Genomic_DNA"/>
</dbReference>
<evidence type="ECO:0000313" key="8">
    <source>
        <dbReference type="Proteomes" id="UP001597045"/>
    </source>
</evidence>
<dbReference type="InterPro" id="IPR058652">
    <property type="entry name" value="VapC50_C"/>
</dbReference>
<protein>
    <submittedName>
        <fullName evidence="7">PIN domain-containing protein</fullName>
    </submittedName>
</protein>
<feature type="domain" description="PIN" evidence="5">
    <location>
        <begin position="7"/>
        <end position="111"/>
    </location>
</feature>
<evidence type="ECO:0000256" key="3">
    <source>
        <dbReference type="ARBA" id="ARBA00022801"/>
    </source>
</evidence>
<keyword evidence="8" id="KW-1185">Reference proteome</keyword>
<name>A0ABW3M4S7_9PSEU</name>
<comment type="caution">
    <text evidence="7">The sequence shown here is derived from an EMBL/GenBank/DDBJ whole genome shotgun (WGS) entry which is preliminary data.</text>
</comment>
<evidence type="ECO:0000256" key="4">
    <source>
        <dbReference type="ARBA" id="ARBA00022842"/>
    </source>
</evidence>
<keyword evidence="1" id="KW-0540">Nuclease</keyword>
<evidence type="ECO:0000256" key="2">
    <source>
        <dbReference type="ARBA" id="ARBA00022723"/>
    </source>
</evidence>
<keyword evidence="2" id="KW-0479">Metal-binding</keyword>
<dbReference type="Pfam" id="PF26343">
    <property type="entry name" value="VapC50_C"/>
    <property type="match status" value="1"/>
</dbReference>
<keyword evidence="4" id="KW-0460">Magnesium</keyword>
<evidence type="ECO:0000259" key="5">
    <source>
        <dbReference type="Pfam" id="PF13470"/>
    </source>
</evidence>